<evidence type="ECO:0000313" key="1">
    <source>
        <dbReference type="EMBL" id="QRD02236.1"/>
    </source>
</evidence>
<dbReference type="Pfam" id="PF08982">
    <property type="entry name" value="AtaL"/>
    <property type="match status" value="1"/>
</dbReference>
<evidence type="ECO:0000313" key="2">
    <source>
        <dbReference type="Proteomes" id="UP000663193"/>
    </source>
</evidence>
<dbReference type="CDD" id="cd08863">
    <property type="entry name" value="SRPBCC_DUF1857"/>
    <property type="match status" value="1"/>
</dbReference>
<dbReference type="RefSeq" id="XP_001795616.1">
    <property type="nucleotide sequence ID" value="XM_001795564.1"/>
</dbReference>
<dbReference type="InterPro" id="IPR023393">
    <property type="entry name" value="START-like_dom_sf"/>
</dbReference>
<dbReference type="Gene3D" id="3.30.530.20">
    <property type="match status" value="1"/>
</dbReference>
<dbReference type="VEuPathDB" id="FungiDB:JI435_052070"/>
<dbReference type="Proteomes" id="UP000663193">
    <property type="component" value="Chromosome 13"/>
</dbReference>
<dbReference type="OrthoDB" id="2320332at2759"/>
<dbReference type="EMBL" id="CP069035">
    <property type="protein sequence ID" value="QRD02236.1"/>
    <property type="molecule type" value="Genomic_DNA"/>
</dbReference>
<gene>
    <name evidence="1" type="ORF">JI435_052070</name>
</gene>
<accession>A0A7U2FBI0</accession>
<sequence length="160" mass="17706">MVTLHLAYTAPINPLSTTPVLTHAQVWAGLQRKIRFAQEFVPVIASCSVLSEEDGVVTRDVVFKPGVGPKEKAREVVRGFGTSWVDFEQEDGSVVKNVISDGADGALYMTYAFEFRFPDLREGSAEAEAQREKLKGTSKMAVEKSIETIRQMVLDGRIKE</sequence>
<reference evidence="2" key="1">
    <citation type="journal article" date="2021" name="BMC Genomics">
        <title>Chromosome-level genome assembly and manually-curated proteome of model necrotroph Parastagonospora nodorum Sn15 reveals a genome-wide trove of candidate effector homologs, and redundancy of virulence-related functions within an accessory chromosome.</title>
        <authorList>
            <person name="Bertazzoni S."/>
            <person name="Jones D.A.B."/>
            <person name="Phan H.T."/>
            <person name="Tan K.-C."/>
            <person name="Hane J.K."/>
        </authorList>
    </citation>
    <scope>NUCLEOTIDE SEQUENCE [LARGE SCALE GENOMIC DNA]</scope>
    <source>
        <strain evidence="2">SN15 / ATCC MYA-4574 / FGSC 10173)</strain>
    </source>
</reference>
<protein>
    <recommendedName>
        <fullName evidence="3">DUF1857-domain-containing protein</fullName>
    </recommendedName>
</protein>
<dbReference type="AlphaFoldDB" id="A0A7U2FBI0"/>
<name>A0A7U2FBI0_PHANO</name>
<organism evidence="1 2">
    <name type="scientific">Phaeosphaeria nodorum (strain SN15 / ATCC MYA-4574 / FGSC 10173)</name>
    <name type="common">Glume blotch fungus</name>
    <name type="synonym">Parastagonospora nodorum</name>
    <dbReference type="NCBI Taxonomy" id="321614"/>
    <lineage>
        <taxon>Eukaryota</taxon>
        <taxon>Fungi</taxon>
        <taxon>Dikarya</taxon>
        <taxon>Ascomycota</taxon>
        <taxon>Pezizomycotina</taxon>
        <taxon>Dothideomycetes</taxon>
        <taxon>Pleosporomycetidae</taxon>
        <taxon>Pleosporales</taxon>
        <taxon>Pleosporineae</taxon>
        <taxon>Phaeosphaeriaceae</taxon>
        <taxon>Parastagonospora</taxon>
    </lineage>
</organism>
<dbReference type="KEGG" id="pno:SNOG_05207"/>
<proteinExistence type="predicted"/>
<dbReference type="OMA" id="FEWRHPD"/>
<dbReference type="InterPro" id="IPR015075">
    <property type="entry name" value="AtaL"/>
</dbReference>
<dbReference type="SUPFAM" id="SSF55961">
    <property type="entry name" value="Bet v1-like"/>
    <property type="match status" value="1"/>
</dbReference>
<evidence type="ECO:0008006" key="3">
    <source>
        <dbReference type="Google" id="ProtNLM"/>
    </source>
</evidence>
<keyword evidence="2" id="KW-1185">Reference proteome</keyword>